<gene>
    <name evidence="1" type="ORF">CA2015_3034</name>
</gene>
<sequence length="372" mass="43643">MKTLFIAKTNLNNDGRILNELNILSNTFPNLSIDFILLPDKPLTIKLSPNIKVHEINLFIRHIKLFRIFTILEFTFRSLFLLFKLKPSIVHAQDSAVVLPVLVYRILKGNKFKLIYDDHEIPNENQNIESKIYLFFEKKLLRISDFVLFANKERMELIKNELNLKNKCSYFLNLPYFDTIKDGLEDPELNIKLSHLDTLILNDTKFIIHQGVIVKERGRKLLADFSRILPFDFKILLLGGNLSDFELFVKEYDLDPNNFEFIGSVNYLDLNKFWIRSIASIVLYLPTYINNRLCAPNRLYISIKMNLPVIVNKDNPVLSDFVNRYNCGFFIEDIESKADFENIIQLKNNDFRSFYNKLSTGQISNFINIYKS</sequence>
<dbReference type="AlphaFoldDB" id="A0A0H4PDB7"/>
<dbReference type="Gene3D" id="3.40.50.2000">
    <property type="entry name" value="Glycogen Phosphorylase B"/>
    <property type="match status" value="2"/>
</dbReference>
<dbReference type="Proteomes" id="UP000036520">
    <property type="component" value="Chromosome"/>
</dbReference>
<dbReference type="STRING" id="320787.CA2015_3034"/>
<accession>A0A0H4PDB7</accession>
<name>A0A0H4PDB7_9BACT</name>
<dbReference type="RefSeq" id="WP_048642653.1">
    <property type="nucleotide sequence ID" value="NZ_CP012040.1"/>
</dbReference>
<dbReference type="SUPFAM" id="SSF53756">
    <property type="entry name" value="UDP-Glycosyltransferase/glycogen phosphorylase"/>
    <property type="match status" value="1"/>
</dbReference>
<reference evidence="1 2" key="1">
    <citation type="submission" date="2015-07" db="EMBL/GenBank/DDBJ databases">
        <authorList>
            <person name="Kim K.M."/>
        </authorList>
    </citation>
    <scope>NUCLEOTIDE SEQUENCE [LARGE SCALE GENOMIC DNA]</scope>
    <source>
        <strain evidence="1 2">KCTC 12363</strain>
    </source>
</reference>
<dbReference type="KEGG" id="camu:CA2015_3034"/>
<proteinExistence type="predicted"/>
<evidence type="ECO:0000313" key="2">
    <source>
        <dbReference type="Proteomes" id="UP000036520"/>
    </source>
</evidence>
<organism evidence="1 2">
    <name type="scientific">Cyclobacterium amurskyense</name>
    <dbReference type="NCBI Taxonomy" id="320787"/>
    <lineage>
        <taxon>Bacteria</taxon>
        <taxon>Pseudomonadati</taxon>
        <taxon>Bacteroidota</taxon>
        <taxon>Cytophagia</taxon>
        <taxon>Cytophagales</taxon>
        <taxon>Cyclobacteriaceae</taxon>
        <taxon>Cyclobacterium</taxon>
    </lineage>
</organism>
<evidence type="ECO:0008006" key="3">
    <source>
        <dbReference type="Google" id="ProtNLM"/>
    </source>
</evidence>
<dbReference type="EMBL" id="CP012040">
    <property type="protein sequence ID" value="AKP52436.1"/>
    <property type="molecule type" value="Genomic_DNA"/>
</dbReference>
<keyword evidence="2" id="KW-1185">Reference proteome</keyword>
<dbReference type="OrthoDB" id="9813214at2"/>
<evidence type="ECO:0000313" key="1">
    <source>
        <dbReference type="EMBL" id="AKP52436.1"/>
    </source>
</evidence>
<protein>
    <recommendedName>
        <fullName evidence="3">Glycosyl transferase group 1</fullName>
    </recommendedName>
</protein>